<evidence type="ECO:0000313" key="2">
    <source>
        <dbReference type="EMBL" id="JAH61876.1"/>
    </source>
</evidence>
<sequence>MLRYWQQDTRGRTEENRGTLTFTTISRRLQASAATQLKLGRAGPGSTQTEDKFRDPAKKWS</sequence>
<reference evidence="2" key="2">
    <citation type="journal article" date="2015" name="Fish Shellfish Immunol.">
        <title>Early steps in the European eel (Anguilla anguilla)-Vibrio vulnificus interaction in the gills: Role of the RtxA13 toxin.</title>
        <authorList>
            <person name="Callol A."/>
            <person name="Pajuelo D."/>
            <person name="Ebbesson L."/>
            <person name="Teles M."/>
            <person name="MacKenzie S."/>
            <person name="Amaro C."/>
        </authorList>
    </citation>
    <scope>NUCLEOTIDE SEQUENCE</scope>
</reference>
<dbReference type="EMBL" id="GBXM01046701">
    <property type="protein sequence ID" value="JAH61876.1"/>
    <property type="molecule type" value="Transcribed_RNA"/>
</dbReference>
<protein>
    <submittedName>
        <fullName evidence="2">Uncharacterized protein</fullName>
    </submittedName>
</protein>
<proteinExistence type="predicted"/>
<name>A0A0E9U7R2_ANGAN</name>
<reference evidence="2" key="1">
    <citation type="submission" date="2014-11" db="EMBL/GenBank/DDBJ databases">
        <authorList>
            <person name="Amaro Gonzalez C."/>
        </authorList>
    </citation>
    <scope>NUCLEOTIDE SEQUENCE</scope>
</reference>
<feature type="region of interest" description="Disordered" evidence="1">
    <location>
        <begin position="35"/>
        <end position="61"/>
    </location>
</feature>
<dbReference type="AlphaFoldDB" id="A0A0E9U7R2"/>
<evidence type="ECO:0000256" key="1">
    <source>
        <dbReference type="SAM" id="MobiDB-lite"/>
    </source>
</evidence>
<feature type="region of interest" description="Disordered" evidence="1">
    <location>
        <begin position="1"/>
        <end position="20"/>
    </location>
</feature>
<organism evidence="2">
    <name type="scientific">Anguilla anguilla</name>
    <name type="common">European freshwater eel</name>
    <name type="synonym">Muraena anguilla</name>
    <dbReference type="NCBI Taxonomy" id="7936"/>
    <lineage>
        <taxon>Eukaryota</taxon>
        <taxon>Metazoa</taxon>
        <taxon>Chordata</taxon>
        <taxon>Craniata</taxon>
        <taxon>Vertebrata</taxon>
        <taxon>Euteleostomi</taxon>
        <taxon>Actinopterygii</taxon>
        <taxon>Neopterygii</taxon>
        <taxon>Teleostei</taxon>
        <taxon>Anguilliformes</taxon>
        <taxon>Anguillidae</taxon>
        <taxon>Anguilla</taxon>
    </lineage>
</organism>
<accession>A0A0E9U7R2</accession>
<feature type="compositionally biased region" description="Basic and acidic residues" evidence="1">
    <location>
        <begin position="49"/>
        <end position="61"/>
    </location>
</feature>